<comment type="caution">
    <text evidence="2">The sequence shown here is derived from an EMBL/GenBank/DDBJ whole genome shotgun (WGS) entry which is preliminary data.</text>
</comment>
<evidence type="ECO:0000313" key="2">
    <source>
        <dbReference type="EMBL" id="KKS85274.1"/>
    </source>
</evidence>
<dbReference type="AlphaFoldDB" id="A0A0G1CIG8"/>
<evidence type="ECO:0000256" key="1">
    <source>
        <dbReference type="SAM" id="Phobius"/>
    </source>
</evidence>
<feature type="transmembrane region" description="Helical" evidence="1">
    <location>
        <begin position="348"/>
        <end position="367"/>
    </location>
</feature>
<keyword evidence="1" id="KW-0812">Transmembrane</keyword>
<feature type="transmembrane region" description="Helical" evidence="1">
    <location>
        <begin position="12"/>
        <end position="29"/>
    </location>
</feature>
<feature type="transmembrane region" description="Helical" evidence="1">
    <location>
        <begin position="230"/>
        <end position="250"/>
    </location>
</feature>
<name>A0A0G1CIG8_9BACT</name>
<keyword evidence="1" id="KW-1133">Transmembrane helix</keyword>
<reference evidence="2 3" key="1">
    <citation type="journal article" date="2015" name="Nature">
        <title>rRNA introns, odd ribosomes, and small enigmatic genomes across a large radiation of phyla.</title>
        <authorList>
            <person name="Brown C.T."/>
            <person name="Hug L.A."/>
            <person name="Thomas B.C."/>
            <person name="Sharon I."/>
            <person name="Castelle C.J."/>
            <person name="Singh A."/>
            <person name="Wilkins M.J."/>
            <person name="Williams K.H."/>
            <person name="Banfield J.F."/>
        </authorList>
    </citation>
    <scope>NUCLEOTIDE SEQUENCE [LARGE SCALE GENOMIC DNA]</scope>
</reference>
<feature type="transmembrane region" description="Helical" evidence="1">
    <location>
        <begin position="314"/>
        <end position="336"/>
    </location>
</feature>
<sequence>MQKFTSWAKKNWGIFVLLAVELAIIFTNFKPGTYLMGWDNVMPELNFRANLVRNLWGVWQEHRGLGLYDGMSHIALTIHTLFLWSVSLVLPQNLLRYFFQFLMHFLGCAGIYVLLMHLKQDDKHVRLISLAGGLFYQLNLATIQMFYTPLEVFSVHFAALPWLALTLIAYLKQGSKRTLGLFLLVSLLTTPQYFVTTLFLTTLILILSLILTYSFSGLKQKQGRWFFKRSAIALGGFILVNLFWLLPYIYGLPHNAPVIAQAKINQMSSQEIFVRNQAFGDIVNVFLLRGFSLDYVDLNQNNKPQLLMQPWRNYINQPLVLILSITLGLISVWGLIKCLVQKSKTQNSLSWPLSAFGLTFLMGFWMLGTNIPLLRESVGYLRSHIPFFAEIFRFSFTKGSLLFAFSYSIFLALGMTELLHAFSKSRAIQRVFLAGFIFLSIVIVSLPVFTGHLFYANLRIKLPPAYPALFKYMGQLDPASRVAILPQPEYWSWKHYSFGYRGSGFLWYGLNQPLLDRAFDPWSQQNENYFWELSYAIYAKDALKFANVSAKYDVGYLILDENLLSTGNNRSLFIDETKTLLSQVPAIKRIAQFDKLTIYERVGLTSNSFVQVGQNLPSVSPPYSWTDFDLAYQELGNYQTAQSALDYIYQYRSLFTKRAVSQREFHVTETPDQLILSPVAQGQQIALPRSTTLVYTSDSVPDLNPAKVTQCDLFRNGTTEAKTKSDQQTAYLEFTATNQRSCLSFNIPQLEHRNGFLVAVTSKHVSGRPLLISLINQTAKHVELETLLPETPTWETSYLILPPLTSDGLGYNVYLLNDAIGDIPSINDISRIQVYKFPYPELTHLKSSPSNNPIETQVSKTISVLHPNPAEYWVEIPGKNKDKTLILNQSYNAGWVAFAKTQEFPYFQRLKDHVLVNNWANAWFLEEEPKSADQAPFDPSTNSSEKDQSKLRRRWNESLTIYIFFWPQILEFIGFALLPLPFLWILLKKS</sequence>
<keyword evidence="1" id="KW-0472">Membrane</keyword>
<dbReference type="Proteomes" id="UP000034050">
    <property type="component" value="Unassembled WGS sequence"/>
</dbReference>
<feature type="transmembrane region" description="Helical" evidence="1">
    <location>
        <begin position="153"/>
        <end position="171"/>
    </location>
</feature>
<dbReference type="STRING" id="1618446.UV61_C0019G0038"/>
<accession>A0A0G1CIG8</accession>
<evidence type="ECO:0008006" key="4">
    <source>
        <dbReference type="Google" id="ProtNLM"/>
    </source>
</evidence>
<proteinExistence type="predicted"/>
<dbReference type="EMBL" id="LCFD01000019">
    <property type="protein sequence ID" value="KKS85274.1"/>
    <property type="molecule type" value="Genomic_DNA"/>
</dbReference>
<feature type="transmembrane region" description="Helical" evidence="1">
    <location>
        <begin position="959"/>
        <end position="987"/>
    </location>
</feature>
<gene>
    <name evidence="2" type="ORF">UV61_C0019G0038</name>
</gene>
<feature type="transmembrane region" description="Helical" evidence="1">
    <location>
        <begin position="431"/>
        <end position="455"/>
    </location>
</feature>
<feature type="transmembrane region" description="Helical" evidence="1">
    <location>
        <begin position="200"/>
        <end position="218"/>
    </location>
</feature>
<feature type="transmembrane region" description="Helical" evidence="1">
    <location>
        <begin position="97"/>
        <end position="115"/>
    </location>
</feature>
<protein>
    <recommendedName>
        <fullName evidence="4">Membrane protein 6-pyruvoyl-tetrahydropterin synthase-related domain-containing protein</fullName>
    </recommendedName>
</protein>
<feature type="transmembrane region" description="Helical" evidence="1">
    <location>
        <begin position="127"/>
        <end position="147"/>
    </location>
</feature>
<evidence type="ECO:0000313" key="3">
    <source>
        <dbReference type="Proteomes" id="UP000034050"/>
    </source>
</evidence>
<feature type="transmembrane region" description="Helical" evidence="1">
    <location>
        <begin position="178"/>
        <end position="194"/>
    </location>
</feature>
<feature type="transmembrane region" description="Helical" evidence="1">
    <location>
        <begin position="401"/>
        <end position="419"/>
    </location>
</feature>
<organism evidence="2 3">
    <name type="scientific">Candidatus Gottesmanbacteria bacterium GW2011_GWB1_43_11</name>
    <dbReference type="NCBI Taxonomy" id="1618446"/>
    <lineage>
        <taxon>Bacteria</taxon>
        <taxon>Candidatus Gottesmaniibacteriota</taxon>
    </lineage>
</organism>